<reference evidence="1" key="1">
    <citation type="submission" date="2023-11" db="EMBL/GenBank/DDBJ databases">
        <title>MicrobeMod: A computational toolkit for identifying prokaryotic methylation and restriction-modification with nanopore sequencing.</title>
        <authorList>
            <person name="Crits-Christoph A."/>
            <person name="Kang S.C."/>
            <person name="Lee H."/>
            <person name="Ostrov N."/>
        </authorList>
    </citation>
    <scope>NUCLEOTIDE SEQUENCE</scope>
    <source>
        <strain evidence="1">ATCC 51242</strain>
    </source>
</reference>
<dbReference type="Proteomes" id="UP001281130">
    <property type="component" value="Unassembled WGS sequence"/>
</dbReference>
<comment type="caution">
    <text evidence="1">The sequence shown here is derived from an EMBL/GenBank/DDBJ whole genome shotgun (WGS) entry which is preliminary data.</text>
</comment>
<protein>
    <submittedName>
        <fullName evidence="1">Uncharacterized protein</fullName>
    </submittedName>
</protein>
<proteinExistence type="predicted"/>
<evidence type="ECO:0000313" key="1">
    <source>
        <dbReference type="EMBL" id="MDX5895198.1"/>
    </source>
</evidence>
<dbReference type="EMBL" id="JAWXXX010000001">
    <property type="protein sequence ID" value="MDX5895198.1"/>
    <property type="molecule type" value="Genomic_DNA"/>
</dbReference>
<dbReference type="AlphaFoldDB" id="A0AB35T6V1"/>
<name>A0AB35T6V1_RUBRA</name>
<sequence length="198" mass="22497">MEDGREVMVTVKIPRRVWEGAAAFVPEGVAPEERLPGLVSAAFEEWVRWMEGSFRPTSISELETSRAYDLYDHLFTEEMPSADHLGGLLLLPMGRARYLMQTLAYRHGRMLKERRARHIRDALEAFEKDDQGRPYVIIDPVCRDVFDRTIRDLRAQGKMSSGIEGEVVLEGVRYEMGENHLKTLREAFALKEGGTAGG</sequence>
<organism evidence="1 2">
    <name type="scientific">Rubrobacter radiotolerans</name>
    <name type="common">Arthrobacter radiotolerans</name>
    <dbReference type="NCBI Taxonomy" id="42256"/>
    <lineage>
        <taxon>Bacteria</taxon>
        <taxon>Bacillati</taxon>
        <taxon>Actinomycetota</taxon>
        <taxon>Rubrobacteria</taxon>
        <taxon>Rubrobacterales</taxon>
        <taxon>Rubrobacteraceae</taxon>
        <taxon>Rubrobacter</taxon>
    </lineage>
</organism>
<accession>A0AB35T6V1</accession>
<evidence type="ECO:0000313" key="2">
    <source>
        <dbReference type="Proteomes" id="UP001281130"/>
    </source>
</evidence>
<dbReference type="RefSeq" id="WP_143534067.1">
    <property type="nucleotide sequence ID" value="NZ_JAWXXX010000001.1"/>
</dbReference>
<gene>
    <name evidence="1" type="ORF">SIL72_14315</name>
</gene>